<evidence type="ECO:0000313" key="7">
    <source>
        <dbReference type="EMBL" id="OLY81538.1"/>
    </source>
</evidence>
<dbReference type="Proteomes" id="UP000187455">
    <property type="component" value="Unassembled WGS sequence"/>
</dbReference>
<gene>
    <name evidence="7" type="ORF">AYI68_g4353</name>
</gene>
<reference evidence="7 8" key="1">
    <citation type="journal article" date="2016" name="Mol. Biol. Evol.">
        <title>Genome-Wide Survey of Gut Fungi (Harpellales) Reveals the First Horizontally Transferred Ubiquitin Gene from a Mosquito Host.</title>
        <authorList>
            <person name="Wang Y."/>
            <person name="White M.M."/>
            <person name="Kvist S."/>
            <person name="Moncalvo J.M."/>
        </authorList>
    </citation>
    <scope>NUCLEOTIDE SEQUENCE [LARGE SCALE GENOMIC DNA]</scope>
    <source>
        <strain evidence="7 8">ALG-7-W6</strain>
    </source>
</reference>
<evidence type="ECO:0000256" key="3">
    <source>
        <dbReference type="ARBA" id="ARBA00023027"/>
    </source>
</evidence>
<dbReference type="InterPro" id="IPR016162">
    <property type="entry name" value="Ald_DH_N"/>
</dbReference>
<dbReference type="STRING" id="133383.A0A1R0GXG0"/>
<evidence type="ECO:0000256" key="2">
    <source>
        <dbReference type="ARBA" id="ARBA00023002"/>
    </source>
</evidence>
<name>A0A1R0GXG0_9FUNG</name>
<evidence type="ECO:0000256" key="5">
    <source>
        <dbReference type="PIRSR" id="PIRSR036492-1"/>
    </source>
</evidence>
<dbReference type="PANTHER" id="PTHR43570">
    <property type="entry name" value="ALDEHYDE DEHYDROGENASE"/>
    <property type="match status" value="1"/>
</dbReference>
<dbReference type="GO" id="GO:0006081">
    <property type="term" value="P:aldehyde metabolic process"/>
    <property type="evidence" value="ECO:0007669"/>
    <property type="project" value="InterPro"/>
</dbReference>
<keyword evidence="8" id="KW-1185">Reference proteome</keyword>
<dbReference type="PIRSF" id="PIRSF036492">
    <property type="entry name" value="ALDH"/>
    <property type="match status" value="1"/>
</dbReference>
<dbReference type="InterPro" id="IPR016161">
    <property type="entry name" value="Ald_DH/histidinol_DH"/>
</dbReference>
<dbReference type="OrthoDB" id="440325at2759"/>
<dbReference type="InterPro" id="IPR016160">
    <property type="entry name" value="Ald_DH_CS_CYS"/>
</dbReference>
<dbReference type="AlphaFoldDB" id="A0A1R0GXG0"/>
<protein>
    <recommendedName>
        <fullName evidence="4">Aldehyde dehydrogenase</fullName>
    </recommendedName>
</protein>
<dbReference type="EMBL" id="LSSL01002364">
    <property type="protein sequence ID" value="OLY81538.1"/>
    <property type="molecule type" value="Genomic_DNA"/>
</dbReference>
<dbReference type="PROSITE" id="PS00070">
    <property type="entry name" value="ALDEHYDE_DEHYDR_CYS"/>
    <property type="match status" value="1"/>
</dbReference>
<comment type="similarity">
    <text evidence="1 4">Belongs to the aldehyde dehydrogenase family.</text>
</comment>
<dbReference type="SUPFAM" id="SSF53720">
    <property type="entry name" value="ALDH-like"/>
    <property type="match status" value="1"/>
</dbReference>
<dbReference type="Gene3D" id="3.40.309.10">
    <property type="entry name" value="Aldehyde Dehydrogenase, Chain A, domain 2"/>
    <property type="match status" value="1"/>
</dbReference>
<comment type="caution">
    <text evidence="7">The sequence shown here is derived from an EMBL/GenBank/DDBJ whole genome shotgun (WGS) entry which is preliminary data.</text>
</comment>
<dbReference type="FunFam" id="3.40.605.10:FF:000004">
    <property type="entry name" value="Aldehyde dehydrogenase"/>
    <property type="match status" value="1"/>
</dbReference>
<evidence type="ECO:0000313" key="8">
    <source>
        <dbReference type="Proteomes" id="UP000187455"/>
    </source>
</evidence>
<feature type="active site" evidence="5">
    <location>
        <position position="222"/>
    </location>
</feature>
<keyword evidence="3" id="KW-0520">NAD</keyword>
<feature type="active site" evidence="5">
    <location>
        <position position="260"/>
    </location>
</feature>
<dbReference type="GO" id="GO:0005737">
    <property type="term" value="C:cytoplasm"/>
    <property type="evidence" value="ECO:0007669"/>
    <property type="project" value="TreeGrafter"/>
</dbReference>
<dbReference type="InterPro" id="IPR016163">
    <property type="entry name" value="Ald_DH_C"/>
</dbReference>
<dbReference type="InterPro" id="IPR015590">
    <property type="entry name" value="Aldehyde_DH_dom"/>
</dbReference>
<evidence type="ECO:0000259" key="6">
    <source>
        <dbReference type="Pfam" id="PF00171"/>
    </source>
</evidence>
<sequence>MENSNLEYTDLNEIPKIVEDLRLNFISGITLDIEFRKSQLRALHALMSENRGLLCEALHKDLNKNEVESLFSEIDGIDFEIGQMLENMDEWLKPEITDTGSQPAFLNSKFEIRKVPHGMVFMISPWNYPVRLALLPLIGAIATGNVIVMKQSEVSVHTTVLLTKLLSKYMDKRILRLINGGVKETSLLLEQKADHIFYTGSGSVGKIVARAAANQLCKLTLELGGKCPVIVTNISKSKNKLDVIARRLVWGKLLNSGQTCLASDYLLVDQDIHKQLLASIAKAILDFYGQNPKNSPDYCKIINIKHFERIFNLVKGSSADMAVGDISTWDKDELFIPPTVMDDVKMGDSLMDDELFGPILPIMKVNSTKEIIQIINSYGNPLAIYLFTDDNSVRDSITRFSSSGSIIYNDTMMHAGCHTTPFGGVGSSGTGSYLGRYSITNFSHLRTVMFNSLDFPPENIDSLRFPPYSGSQNLWKKQTGKDLLYPTSYYFRSNVLGKLFTYIPFWRVLQVVPHFIASFFRKN</sequence>
<dbReference type="FunFam" id="3.40.309.10:FF:000003">
    <property type="entry name" value="Aldehyde dehydrogenase"/>
    <property type="match status" value="1"/>
</dbReference>
<dbReference type="PANTHER" id="PTHR43570:SF16">
    <property type="entry name" value="ALDEHYDE DEHYDROGENASE TYPE III, ISOFORM Q"/>
    <property type="match status" value="1"/>
</dbReference>
<evidence type="ECO:0000256" key="4">
    <source>
        <dbReference type="PIRNR" id="PIRNR036492"/>
    </source>
</evidence>
<feature type="domain" description="Aldehyde dehydrogenase" evidence="6">
    <location>
        <begin position="31"/>
        <end position="448"/>
    </location>
</feature>
<dbReference type="Pfam" id="PF00171">
    <property type="entry name" value="Aldedh"/>
    <property type="match status" value="1"/>
</dbReference>
<organism evidence="7 8">
    <name type="scientific">Smittium mucronatum</name>
    <dbReference type="NCBI Taxonomy" id="133383"/>
    <lineage>
        <taxon>Eukaryota</taxon>
        <taxon>Fungi</taxon>
        <taxon>Fungi incertae sedis</taxon>
        <taxon>Zoopagomycota</taxon>
        <taxon>Kickxellomycotina</taxon>
        <taxon>Harpellomycetes</taxon>
        <taxon>Harpellales</taxon>
        <taxon>Legeriomycetaceae</taxon>
        <taxon>Smittium</taxon>
    </lineage>
</organism>
<dbReference type="InterPro" id="IPR012394">
    <property type="entry name" value="Aldehyde_DH_NAD(P)"/>
</dbReference>
<proteinExistence type="inferred from homology"/>
<evidence type="ECO:0000256" key="1">
    <source>
        <dbReference type="ARBA" id="ARBA00009986"/>
    </source>
</evidence>
<dbReference type="GO" id="GO:0004029">
    <property type="term" value="F:aldehyde dehydrogenase (NAD+) activity"/>
    <property type="evidence" value="ECO:0007669"/>
    <property type="project" value="TreeGrafter"/>
</dbReference>
<accession>A0A1R0GXG0</accession>
<keyword evidence="2 4" id="KW-0560">Oxidoreductase</keyword>
<dbReference type="Gene3D" id="3.40.605.10">
    <property type="entry name" value="Aldehyde Dehydrogenase, Chain A, domain 1"/>
    <property type="match status" value="1"/>
</dbReference>